<keyword evidence="3" id="KW-1185">Reference proteome</keyword>
<dbReference type="EMBL" id="BQNB010020222">
    <property type="protein sequence ID" value="GJT93648.1"/>
    <property type="molecule type" value="Genomic_DNA"/>
</dbReference>
<evidence type="ECO:0000313" key="2">
    <source>
        <dbReference type="EMBL" id="GJT93648.1"/>
    </source>
</evidence>
<feature type="region of interest" description="Disordered" evidence="1">
    <location>
        <begin position="130"/>
        <end position="150"/>
    </location>
</feature>
<evidence type="ECO:0000256" key="1">
    <source>
        <dbReference type="SAM" id="MobiDB-lite"/>
    </source>
</evidence>
<proteinExistence type="predicted"/>
<evidence type="ECO:0000313" key="3">
    <source>
        <dbReference type="Proteomes" id="UP001151760"/>
    </source>
</evidence>
<sequence length="194" mass="21455">MSRGARKIITEKASSHIYARGSPALEAPWHRLEVSKLAQHCWPERARAVSSSFPVISVVLSRVTWSPYCPKGVPKALFPTNWVMGTGGVESSSSIDDDSFSIDDIDYVEASPPDSELVILEEVKDFHTKDGETEDDILQNSSGSTTTRSDYSLTGYEALYFDDDHIEEKSSSSTTTHSDISLSKYDSFVFDSID</sequence>
<reference evidence="2" key="1">
    <citation type="journal article" date="2022" name="Int. J. Mol. Sci.">
        <title>Draft Genome of Tanacetum Coccineum: Genomic Comparison of Closely Related Tanacetum-Family Plants.</title>
        <authorList>
            <person name="Yamashiro T."/>
            <person name="Shiraishi A."/>
            <person name="Nakayama K."/>
            <person name="Satake H."/>
        </authorList>
    </citation>
    <scope>NUCLEOTIDE SEQUENCE</scope>
</reference>
<organism evidence="2 3">
    <name type="scientific">Tanacetum coccineum</name>
    <dbReference type="NCBI Taxonomy" id="301880"/>
    <lineage>
        <taxon>Eukaryota</taxon>
        <taxon>Viridiplantae</taxon>
        <taxon>Streptophyta</taxon>
        <taxon>Embryophyta</taxon>
        <taxon>Tracheophyta</taxon>
        <taxon>Spermatophyta</taxon>
        <taxon>Magnoliopsida</taxon>
        <taxon>eudicotyledons</taxon>
        <taxon>Gunneridae</taxon>
        <taxon>Pentapetalae</taxon>
        <taxon>asterids</taxon>
        <taxon>campanulids</taxon>
        <taxon>Asterales</taxon>
        <taxon>Asteraceae</taxon>
        <taxon>Asteroideae</taxon>
        <taxon>Anthemideae</taxon>
        <taxon>Anthemidinae</taxon>
        <taxon>Tanacetum</taxon>
    </lineage>
</organism>
<reference evidence="2" key="2">
    <citation type="submission" date="2022-01" db="EMBL/GenBank/DDBJ databases">
        <authorList>
            <person name="Yamashiro T."/>
            <person name="Shiraishi A."/>
            <person name="Satake H."/>
            <person name="Nakayama K."/>
        </authorList>
    </citation>
    <scope>NUCLEOTIDE SEQUENCE</scope>
</reference>
<comment type="caution">
    <text evidence="2">The sequence shown here is derived from an EMBL/GenBank/DDBJ whole genome shotgun (WGS) entry which is preliminary data.</text>
</comment>
<name>A0ABQ5I0K9_9ASTR</name>
<gene>
    <name evidence="2" type="ORF">Tco_1082493</name>
</gene>
<dbReference type="Proteomes" id="UP001151760">
    <property type="component" value="Unassembled WGS sequence"/>
</dbReference>
<protein>
    <submittedName>
        <fullName evidence="2">Uncharacterized protein</fullName>
    </submittedName>
</protein>
<accession>A0ABQ5I0K9</accession>
<feature type="compositionally biased region" description="Polar residues" evidence="1">
    <location>
        <begin position="138"/>
        <end position="150"/>
    </location>
</feature>